<dbReference type="InParanoid" id="Q0U7N8"/>
<gene>
    <name evidence="1" type="ORF">SNOG_12226</name>
</gene>
<name>Q0U7N8_PHANO</name>
<reference evidence="2" key="1">
    <citation type="journal article" date="2007" name="Plant Cell">
        <title>Dothideomycete-plant interactions illuminated by genome sequencing and EST analysis of the wheat pathogen Stagonospora nodorum.</title>
        <authorList>
            <person name="Hane J.K."/>
            <person name="Lowe R.G."/>
            <person name="Solomon P.S."/>
            <person name="Tan K.C."/>
            <person name="Schoch C.L."/>
            <person name="Spatafora J.W."/>
            <person name="Crous P.W."/>
            <person name="Kodira C."/>
            <person name="Birren B.W."/>
            <person name="Galagan J.E."/>
            <person name="Torriani S.F."/>
            <person name="McDonald B.A."/>
            <person name="Oliver R.P."/>
        </authorList>
    </citation>
    <scope>NUCLEOTIDE SEQUENCE [LARGE SCALE GENOMIC DNA]</scope>
    <source>
        <strain evidence="2">SN15 / ATCC MYA-4574 / FGSC 10173</strain>
    </source>
</reference>
<dbReference type="RefSeq" id="XP_001802452.1">
    <property type="nucleotide sequence ID" value="XM_001802400.1"/>
</dbReference>
<dbReference type="EMBL" id="CH445345">
    <property type="protein sequence ID" value="EAT80638.1"/>
    <property type="molecule type" value="Genomic_DNA"/>
</dbReference>
<protein>
    <submittedName>
        <fullName evidence="1">Uncharacterized protein</fullName>
    </submittedName>
</protein>
<dbReference type="Proteomes" id="UP000001055">
    <property type="component" value="Unassembled WGS sequence"/>
</dbReference>
<dbReference type="KEGG" id="pno:SNOG_12226"/>
<accession>Q0U7N8</accession>
<proteinExistence type="predicted"/>
<evidence type="ECO:0000313" key="2">
    <source>
        <dbReference type="Proteomes" id="UP000001055"/>
    </source>
</evidence>
<evidence type="ECO:0000313" key="1">
    <source>
        <dbReference type="EMBL" id="EAT80638.1"/>
    </source>
</evidence>
<dbReference type="GeneID" id="5979362"/>
<sequence>MSRPERVREAWALRLFSRADLSGTEQDNTRENVQDQPIRPSDANTRLALAFIEFLTECGGAAKVWRCIRYSQQLEKRMT</sequence>
<organism evidence="1 2">
    <name type="scientific">Phaeosphaeria nodorum (strain SN15 / ATCC MYA-4574 / FGSC 10173)</name>
    <name type="common">Glume blotch fungus</name>
    <name type="synonym">Parastagonospora nodorum</name>
    <dbReference type="NCBI Taxonomy" id="321614"/>
    <lineage>
        <taxon>Eukaryota</taxon>
        <taxon>Fungi</taxon>
        <taxon>Dikarya</taxon>
        <taxon>Ascomycota</taxon>
        <taxon>Pezizomycotina</taxon>
        <taxon>Dothideomycetes</taxon>
        <taxon>Pleosporomycetidae</taxon>
        <taxon>Pleosporales</taxon>
        <taxon>Pleosporineae</taxon>
        <taxon>Phaeosphaeriaceae</taxon>
        <taxon>Parastagonospora</taxon>
    </lineage>
</organism>
<dbReference type="AlphaFoldDB" id="Q0U7N8"/>